<keyword evidence="3" id="KW-1185">Reference proteome</keyword>
<protein>
    <recommendedName>
        <fullName evidence="4">Multiubiquitin</fullName>
    </recommendedName>
</protein>
<feature type="region of interest" description="Disordered" evidence="1">
    <location>
        <begin position="1"/>
        <end position="20"/>
    </location>
</feature>
<organism evidence="2 3">
    <name type="scientific">Saccharothrix xinjiangensis</name>
    <dbReference type="NCBI Taxonomy" id="204798"/>
    <lineage>
        <taxon>Bacteria</taxon>
        <taxon>Bacillati</taxon>
        <taxon>Actinomycetota</taxon>
        <taxon>Actinomycetes</taxon>
        <taxon>Pseudonocardiales</taxon>
        <taxon>Pseudonocardiaceae</taxon>
        <taxon>Saccharothrix</taxon>
    </lineage>
</organism>
<proteinExistence type="predicted"/>
<accession>A0ABV9Y3T4</accession>
<sequence>MSETIGSRSHEDAREKAGNRPFKISVRTLAGHSLKDTVKPDDLVSEVGDRAVKHFVAKGELAPGDYALTLPRTGGEAELDPTASLAEASVVEDDVLVLVSRKPQVDG</sequence>
<evidence type="ECO:0000256" key="1">
    <source>
        <dbReference type="SAM" id="MobiDB-lite"/>
    </source>
</evidence>
<reference evidence="3" key="1">
    <citation type="journal article" date="2019" name="Int. J. Syst. Evol. Microbiol.">
        <title>The Global Catalogue of Microorganisms (GCM) 10K type strain sequencing project: providing services to taxonomists for standard genome sequencing and annotation.</title>
        <authorList>
            <consortium name="The Broad Institute Genomics Platform"/>
            <consortium name="The Broad Institute Genome Sequencing Center for Infectious Disease"/>
            <person name="Wu L."/>
            <person name="Ma J."/>
        </authorList>
    </citation>
    <scope>NUCLEOTIDE SEQUENCE [LARGE SCALE GENOMIC DNA]</scope>
    <source>
        <strain evidence="3">KCTC 12848</strain>
    </source>
</reference>
<name>A0ABV9Y3T4_9PSEU</name>
<gene>
    <name evidence="2" type="ORF">ACFPFM_21865</name>
</gene>
<dbReference type="EMBL" id="JBHSJB010000020">
    <property type="protein sequence ID" value="MFC5056394.1"/>
    <property type="molecule type" value="Genomic_DNA"/>
</dbReference>
<feature type="compositionally biased region" description="Basic and acidic residues" evidence="1">
    <location>
        <begin position="8"/>
        <end position="18"/>
    </location>
</feature>
<comment type="caution">
    <text evidence="2">The sequence shown here is derived from an EMBL/GenBank/DDBJ whole genome shotgun (WGS) entry which is preliminary data.</text>
</comment>
<evidence type="ECO:0000313" key="2">
    <source>
        <dbReference type="EMBL" id="MFC5056394.1"/>
    </source>
</evidence>
<evidence type="ECO:0008006" key="4">
    <source>
        <dbReference type="Google" id="ProtNLM"/>
    </source>
</evidence>
<evidence type="ECO:0000313" key="3">
    <source>
        <dbReference type="Proteomes" id="UP001595833"/>
    </source>
</evidence>
<dbReference type="RefSeq" id="WP_344038313.1">
    <property type="nucleotide sequence ID" value="NZ_BAAAKE010000010.1"/>
</dbReference>
<dbReference type="Proteomes" id="UP001595833">
    <property type="component" value="Unassembled WGS sequence"/>
</dbReference>